<protein>
    <submittedName>
        <fullName evidence="2">Uncharacterized protein</fullName>
    </submittedName>
</protein>
<accession>A0A835LNG3</accession>
<evidence type="ECO:0000313" key="2">
    <source>
        <dbReference type="EMBL" id="KAF9601495.1"/>
    </source>
</evidence>
<feature type="compositionally biased region" description="Basic residues" evidence="1">
    <location>
        <begin position="253"/>
        <end position="270"/>
    </location>
</feature>
<dbReference type="PANTHER" id="PTHR34684">
    <property type="entry name" value="OS08G0192200 PROTEIN"/>
    <property type="match status" value="1"/>
</dbReference>
<evidence type="ECO:0000313" key="3">
    <source>
        <dbReference type="Proteomes" id="UP000631114"/>
    </source>
</evidence>
<gene>
    <name evidence="2" type="ORF">IFM89_020262</name>
</gene>
<comment type="caution">
    <text evidence="2">The sequence shown here is derived from an EMBL/GenBank/DDBJ whole genome shotgun (WGS) entry which is preliminary data.</text>
</comment>
<dbReference type="EMBL" id="JADFTS010000006">
    <property type="protein sequence ID" value="KAF9601495.1"/>
    <property type="molecule type" value="Genomic_DNA"/>
</dbReference>
<name>A0A835LNG3_9MAGN</name>
<dbReference type="AlphaFoldDB" id="A0A835LNG3"/>
<dbReference type="PANTHER" id="PTHR34684:SF1">
    <property type="entry name" value="OS08G0192200 PROTEIN"/>
    <property type="match status" value="1"/>
</dbReference>
<feature type="compositionally biased region" description="Basic and acidic residues" evidence="1">
    <location>
        <begin position="78"/>
        <end position="93"/>
    </location>
</feature>
<organism evidence="2 3">
    <name type="scientific">Coptis chinensis</name>
    <dbReference type="NCBI Taxonomy" id="261450"/>
    <lineage>
        <taxon>Eukaryota</taxon>
        <taxon>Viridiplantae</taxon>
        <taxon>Streptophyta</taxon>
        <taxon>Embryophyta</taxon>
        <taxon>Tracheophyta</taxon>
        <taxon>Spermatophyta</taxon>
        <taxon>Magnoliopsida</taxon>
        <taxon>Ranunculales</taxon>
        <taxon>Ranunculaceae</taxon>
        <taxon>Coptidoideae</taxon>
        <taxon>Coptis</taxon>
    </lineage>
</organism>
<dbReference type="Proteomes" id="UP000631114">
    <property type="component" value="Unassembled WGS sequence"/>
</dbReference>
<proteinExistence type="predicted"/>
<feature type="region of interest" description="Disordered" evidence="1">
    <location>
        <begin position="156"/>
        <end position="270"/>
    </location>
</feature>
<feature type="compositionally biased region" description="Basic residues" evidence="1">
    <location>
        <begin position="236"/>
        <end position="245"/>
    </location>
</feature>
<dbReference type="OrthoDB" id="552995at2759"/>
<feature type="region of interest" description="Disordered" evidence="1">
    <location>
        <begin position="112"/>
        <end position="131"/>
    </location>
</feature>
<evidence type="ECO:0000256" key="1">
    <source>
        <dbReference type="SAM" id="MobiDB-lite"/>
    </source>
</evidence>
<reference evidence="2 3" key="1">
    <citation type="submission" date="2020-10" db="EMBL/GenBank/DDBJ databases">
        <title>The Coptis chinensis genome and diversification of protoberbering-type alkaloids.</title>
        <authorList>
            <person name="Wang B."/>
            <person name="Shu S."/>
            <person name="Song C."/>
            <person name="Liu Y."/>
        </authorList>
    </citation>
    <scope>NUCLEOTIDE SEQUENCE [LARGE SCALE GENOMIC DNA]</scope>
    <source>
        <strain evidence="2">HL-2020</strain>
        <tissue evidence="2">Leaf</tissue>
    </source>
</reference>
<feature type="region of interest" description="Disordered" evidence="1">
    <location>
        <begin position="78"/>
        <end position="107"/>
    </location>
</feature>
<keyword evidence="3" id="KW-1185">Reference proteome</keyword>
<sequence length="270" mass="31021">MDLETENRIAKILMKEAAELRRQADKEGAHAYLRERNERFRPNARFLTATVLGVQQANRVAEVNELWRVRKKERELDHKLRGTSKEKMSHRNLSDSSRSTSSGHREHNVLQTCTSSGQKEHTSHNAAPSKIEVVNSYSSDDGGLQDNEVEQFLHKRVKRGRGGVGPRMDEPGPYLPCPSLDSRTRLSVSPDVGDGEYRRGRVLGPEKPPSLKSNRSFDGGADEDDWKEMKKVKVERWRKHSKKQARKEEKDANKKKKERKSKHKHTSRHC</sequence>